<keyword evidence="1" id="KW-0472">Membrane</keyword>
<feature type="transmembrane region" description="Helical" evidence="1">
    <location>
        <begin position="68"/>
        <end position="88"/>
    </location>
</feature>
<organism evidence="2 3">
    <name type="scientific">Thiothrix lacustris</name>
    <dbReference type="NCBI Taxonomy" id="525917"/>
    <lineage>
        <taxon>Bacteria</taxon>
        <taxon>Pseudomonadati</taxon>
        <taxon>Pseudomonadota</taxon>
        <taxon>Gammaproteobacteria</taxon>
        <taxon>Thiotrichales</taxon>
        <taxon>Thiotrichaceae</taxon>
        <taxon>Thiothrix</taxon>
    </lineage>
</organism>
<feature type="transmembrane region" description="Helical" evidence="1">
    <location>
        <begin position="6"/>
        <end position="25"/>
    </location>
</feature>
<comment type="caution">
    <text evidence="2">The sequence shown here is derived from an EMBL/GenBank/DDBJ whole genome shotgun (WGS) entry which is preliminary data.</text>
</comment>
<name>A0A1Y1QNA9_9GAMM</name>
<evidence type="ECO:0000313" key="2">
    <source>
        <dbReference type="EMBL" id="OQX09871.1"/>
    </source>
</evidence>
<reference evidence="2 3" key="1">
    <citation type="submission" date="2017-01" db="EMBL/GenBank/DDBJ databases">
        <title>Novel large sulfur bacteria in the metagenomes of groundwater-fed chemosynthetic microbial mats in the Lake Huron basin.</title>
        <authorList>
            <person name="Sharrar A.M."/>
            <person name="Flood B.E."/>
            <person name="Bailey J.V."/>
            <person name="Jones D.S."/>
            <person name="Biddanda B."/>
            <person name="Ruberg S.A."/>
            <person name="Marcus D.N."/>
            <person name="Dick G.J."/>
        </authorList>
    </citation>
    <scope>NUCLEOTIDE SEQUENCE [LARGE SCALE GENOMIC DNA]</scope>
    <source>
        <strain evidence="2">A8</strain>
    </source>
</reference>
<dbReference type="AlphaFoldDB" id="A0A1Y1QNA9"/>
<keyword evidence="1" id="KW-1133">Transmembrane helix</keyword>
<gene>
    <name evidence="2" type="ORF">BWK73_21610</name>
</gene>
<sequence>MSLTQAAALGITLAVEVPLIMLMAYRWRVPWSRSLVVGLLASCLTHPLAWKVSWWAMVLFQTPHYVRWFIAIETGVVVLEALLFRYLLRVMWQQAFAVSLLANAASALLGVWLWL</sequence>
<feature type="transmembrane region" description="Helical" evidence="1">
    <location>
        <begin position="95"/>
        <end position="114"/>
    </location>
</feature>
<proteinExistence type="predicted"/>
<dbReference type="EMBL" id="MTEJ01000129">
    <property type="protein sequence ID" value="OQX09871.1"/>
    <property type="molecule type" value="Genomic_DNA"/>
</dbReference>
<keyword evidence="1" id="KW-0812">Transmembrane</keyword>
<dbReference type="Proteomes" id="UP000192491">
    <property type="component" value="Unassembled WGS sequence"/>
</dbReference>
<protein>
    <submittedName>
        <fullName evidence="2">Uncharacterized protein</fullName>
    </submittedName>
</protein>
<evidence type="ECO:0000313" key="3">
    <source>
        <dbReference type="Proteomes" id="UP000192491"/>
    </source>
</evidence>
<feature type="transmembrane region" description="Helical" evidence="1">
    <location>
        <begin position="37"/>
        <end position="56"/>
    </location>
</feature>
<evidence type="ECO:0000256" key="1">
    <source>
        <dbReference type="SAM" id="Phobius"/>
    </source>
</evidence>
<accession>A0A1Y1QNA9</accession>